<evidence type="ECO:0000256" key="1">
    <source>
        <dbReference type="ARBA" id="ARBA00005953"/>
    </source>
</evidence>
<dbReference type="NCBIfam" id="TIGR02799">
    <property type="entry name" value="thio_ybgC"/>
    <property type="match status" value="1"/>
</dbReference>
<dbReference type="RefSeq" id="WP_160181779.1">
    <property type="nucleotide sequence ID" value="NZ_CP047656.1"/>
</dbReference>
<dbReference type="InterPro" id="IPR029069">
    <property type="entry name" value="HotDog_dom_sf"/>
</dbReference>
<dbReference type="OrthoDB" id="9808429at2"/>
<dbReference type="InterPro" id="IPR014166">
    <property type="entry name" value="Tol-Pal_acyl-CoA_thioesterase"/>
</dbReference>
<comment type="similarity">
    <text evidence="1">Belongs to the 4-hydroxybenzoyl-CoA thioesterase family.</text>
</comment>
<dbReference type="KEGG" id="pmes:FX988_03972"/>
<dbReference type="PIRSF" id="PIRSF003230">
    <property type="entry name" value="YbgC"/>
    <property type="match status" value="1"/>
</dbReference>
<reference evidence="3 4" key="1">
    <citation type="submission" date="2019-12" db="EMBL/GenBank/DDBJ databases">
        <title>Genome sequencing and assembly of endphytes of Porphyra tenera.</title>
        <authorList>
            <person name="Park J.M."/>
            <person name="Shin R."/>
            <person name="Jo S.H."/>
        </authorList>
    </citation>
    <scope>NUCLEOTIDE SEQUENCE [LARGE SCALE GENOMIC DNA]</scope>
    <source>
        <strain evidence="3 4">GPM4</strain>
    </source>
</reference>
<keyword evidence="4" id="KW-1185">Reference proteome</keyword>
<keyword evidence="2 3" id="KW-0378">Hydrolase</keyword>
<sequence>MSDKKLAVFEYQIRVYYEDTDAGGIVYYANYLKFLERARTEWLRALGIEQDGLLERSIGFVVKRVEMDNQAPARFNELLSIQSEIVELKRASLVFKQTITSSSGQHLVSALVRVACVDLQRMKPIAIPEFILEEFSSVV</sequence>
<dbReference type="SUPFAM" id="SSF54637">
    <property type="entry name" value="Thioesterase/thiol ester dehydrase-isomerase"/>
    <property type="match status" value="1"/>
</dbReference>
<name>A0A857JRE1_9ALTE</name>
<dbReference type="PANTHER" id="PTHR31793">
    <property type="entry name" value="4-HYDROXYBENZOYL-COA THIOESTERASE FAMILY MEMBER"/>
    <property type="match status" value="1"/>
</dbReference>
<evidence type="ECO:0000256" key="2">
    <source>
        <dbReference type="ARBA" id="ARBA00022801"/>
    </source>
</evidence>
<gene>
    <name evidence="3" type="ORF">FX988_03972</name>
</gene>
<protein>
    <submittedName>
        <fullName evidence="3">Acyl-CoA thioester hydrolase YbgC</fullName>
        <ecNumber evidence="3">3.1.2.-</ecNumber>
    </submittedName>
</protein>
<dbReference type="Gene3D" id="3.10.129.10">
    <property type="entry name" value="Hotdog Thioesterase"/>
    <property type="match status" value="1"/>
</dbReference>
<dbReference type="NCBIfam" id="TIGR00051">
    <property type="entry name" value="YbgC/FadM family acyl-CoA thioesterase"/>
    <property type="match status" value="1"/>
</dbReference>
<dbReference type="InterPro" id="IPR006684">
    <property type="entry name" value="YbgC/YbaW"/>
</dbReference>
<dbReference type="Pfam" id="PF13279">
    <property type="entry name" value="4HBT_2"/>
    <property type="match status" value="1"/>
</dbReference>
<dbReference type="EMBL" id="CP047656">
    <property type="protein sequence ID" value="QHJ13701.1"/>
    <property type="molecule type" value="Genomic_DNA"/>
</dbReference>
<dbReference type="GO" id="GO:0047617">
    <property type="term" value="F:fatty acyl-CoA hydrolase activity"/>
    <property type="evidence" value="ECO:0007669"/>
    <property type="project" value="TreeGrafter"/>
</dbReference>
<dbReference type="EC" id="3.1.2.-" evidence="3"/>
<dbReference type="AlphaFoldDB" id="A0A857JRE1"/>
<dbReference type="CDD" id="cd00586">
    <property type="entry name" value="4HBT"/>
    <property type="match status" value="1"/>
</dbReference>
<dbReference type="PANTHER" id="PTHR31793:SF37">
    <property type="entry name" value="ACYL-COA THIOESTER HYDROLASE YBGC"/>
    <property type="match status" value="1"/>
</dbReference>
<dbReference type="InterPro" id="IPR050563">
    <property type="entry name" value="4-hydroxybenzoyl-CoA_TE"/>
</dbReference>
<dbReference type="Proteomes" id="UP000464524">
    <property type="component" value="Chromosome"/>
</dbReference>
<accession>A0A857JRE1</accession>
<evidence type="ECO:0000313" key="4">
    <source>
        <dbReference type="Proteomes" id="UP000464524"/>
    </source>
</evidence>
<dbReference type="FunFam" id="3.10.129.10:FF:000004">
    <property type="entry name" value="Tol-pal system-associated acyl-CoA thioesterase"/>
    <property type="match status" value="1"/>
</dbReference>
<organism evidence="3 4">
    <name type="scientific">Paraglaciecola mesophila</name>
    <dbReference type="NCBI Taxonomy" id="197222"/>
    <lineage>
        <taxon>Bacteria</taxon>
        <taxon>Pseudomonadati</taxon>
        <taxon>Pseudomonadota</taxon>
        <taxon>Gammaproteobacteria</taxon>
        <taxon>Alteromonadales</taxon>
        <taxon>Alteromonadaceae</taxon>
        <taxon>Paraglaciecola</taxon>
    </lineage>
</organism>
<proteinExistence type="inferred from homology"/>
<evidence type="ECO:0000313" key="3">
    <source>
        <dbReference type="EMBL" id="QHJ13701.1"/>
    </source>
</evidence>